<evidence type="ECO:0000313" key="2">
    <source>
        <dbReference type="Proteomes" id="UP001046870"/>
    </source>
</evidence>
<sequence length="78" mass="8677">MGIWSQRSFWIIKHDTSLRSVGIGWVLCASKTVPIFFSESCAAPADFRLWNSRNPAVAPVCQAIPMGNSRLLTRAELL</sequence>
<dbReference type="Proteomes" id="UP001046870">
    <property type="component" value="Chromosome 9"/>
</dbReference>
<proteinExistence type="predicted"/>
<organism evidence="1 2">
    <name type="scientific">Megalops atlanticus</name>
    <name type="common">Tarpon</name>
    <name type="synonym">Clupea gigantea</name>
    <dbReference type="NCBI Taxonomy" id="7932"/>
    <lineage>
        <taxon>Eukaryota</taxon>
        <taxon>Metazoa</taxon>
        <taxon>Chordata</taxon>
        <taxon>Craniata</taxon>
        <taxon>Vertebrata</taxon>
        <taxon>Euteleostomi</taxon>
        <taxon>Actinopterygii</taxon>
        <taxon>Neopterygii</taxon>
        <taxon>Teleostei</taxon>
        <taxon>Elopiformes</taxon>
        <taxon>Megalopidae</taxon>
        <taxon>Megalops</taxon>
    </lineage>
</organism>
<gene>
    <name evidence="1" type="ORF">MATL_G00120920</name>
</gene>
<evidence type="ECO:0000313" key="1">
    <source>
        <dbReference type="EMBL" id="KAG7471105.1"/>
    </source>
</evidence>
<keyword evidence="2" id="KW-1185">Reference proteome</keyword>
<dbReference type="AlphaFoldDB" id="A0A9D3T5Q6"/>
<name>A0A9D3T5Q6_MEGAT</name>
<comment type="caution">
    <text evidence="1">The sequence shown here is derived from an EMBL/GenBank/DDBJ whole genome shotgun (WGS) entry which is preliminary data.</text>
</comment>
<protein>
    <submittedName>
        <fullName evidence="1">Uncharacterized protein</fullName>
    </submittedName>
</protein>
<reference evidence="1" key="1">
    <citation type="submission" date="2021-01" db="EMBL/GenBank/DDBJ databases">
        <authorList>
            <person name="Zahm M."/>
            <person name="Roques C."/>
            <person name="Cabau C."/>
            <person name="Klopp C."/>
            <person name="Donnadieu C."/>
            <person name="Jouanno E."/>
            <person name="Lampietro C."/>
            <person name="Louis A."/>
            <person name="Herpin A."/>
            <person name="Echchiki A."/>
            <person name="Berthelot C."/>
            <person name="Parey E."/>
            <person name="Roest-Crollius H."/>
            <person name="Braasch I."/>
            <person name="Postlethwait J."/>
            <person name="Bobe J."/>
            <person name="Montfort J."/>
            <person name="Bouchez O."/>
            <person name="Begum T."/>
            <person name="Mejri S."/>
            <person name="Adams A."/>
            <person name="Chen W.-J."/>
            <person name="Guiguen Y."/>
        </authorList>
    </citation>
    <scope>NUCLEOTIDE SEQUENCE</scope>
    <source>
        <strain evidence="1">YG-15Mar2019-1</strain>
        <tissue evidence="1">Brain</tissue>
    </source>
</reference>
<accession>A0A9D3T5Q6</accession>
<dbReference type="EMBL" id="JAFDVH010000009">
    <property type="protein sequence ID" value="KAG7471105.1"/>
    <property type="molecule type" value="Genomic_DNA"/>
</dbReference>